<evidence type="ECO:0000256" key="10">
    <source>
        <dbReference type="ARBA" id="ARBA00023209"/>
    </source>
</evidence>
<evidence type="ECO:0000256" key="5">
    <source>
        <dbReference type="ARBA" id="ARBA00022692"/>
    </source>
</evidence>
<evidence type="ECO:0000256" key="6">
    <source>
        <dbReference type="ARBA" id="ARBA00022737"/>
    </source>
</evidence>
<keyword evidence="16" id="KW-1185">Reference proteome</keyword>
<evidence type="ECO:0000256" key="4">
    <source>
        <dbReference type="ARBA" id="ARBA00022679"/>
    </source>
</evidence>
<dbReference type="SUPFAM" id="SSF56024">
    <property type="entry name" value="Phospholipase D/nuclease"/>
    <property type="match status" value="2"/>
</dbReference>
<comment type="caution">
    <text evidence="15">The sequence shown here is derived from an EMBL/GenBank/DDBJ whole genome shotgun (WGS) entry which is preliminary data.</text>
</comment>
<evidence type="ECO:0000256" key="3">
    <source>
        <dbReference type="ARBA" id="ARBA00022516"/>
    </source>
</evidence>
<dbReference type="Pfam" id="PF13396">
    <property type="entry name" value="PLDc_N"/>
    <property type="match status" value="1"/>
</dbReference>
<proteinExistence type="predicted"/>
<dbReference type="PROSITE" id="PS50035">
    <property type="entry name" value="PLD"/>
    <property type="match status" value="2"/>
</dbReference>
<dbReference type="InterPro" id="IPR001736">
    <property type="entry name" value="PLipase_D/transphosphatidylase"/>
</dbReference>
<dbReference type="EC" id="2.7.8.-" evidence="12"/>
<evidence type="ECO:0000256" key="11">
    <source>
        <dbReference type="ARBA" id="ARBA00023264"/>
    </source>
</evidence>
<keyword evidence="10" id="KW-0594">Phospholipid biosynthesis</keyword>
<feature type="domain" description="PLD phosphodiesterase" evidence="14">
    <location>
        <begin position="216"/>
        <end position="243"/>
    </location>
</feature>
<keyword evidence="3" id="KW-0444">Lipid biosynthesis</keyword>
<dbReference type="InterPro" id="IPR025202">
    <property type="entry name" value="PLD-like_dom"/>
</dbReference>
<accession>A0ABY0C2A6</accession>
<evidence type="ECO:0000256" key="9">
    <source>
        <dbReference type="ARBA" id="ARBA00023136"/>
    </source>
</evidence>
<name>A0ABY0C2A6_9GAMM</name>
<evidence type="ECO:0000256" key="12">
    <source>
        <dbReference type="NCBIfam" id="TIGR04265"/>
    </source>
</evidence>
<keyword evidence="2" id="KW-1003">Cell membrane</keyword>
<sequence length="478" mass="54187">MISSDLLFILYWLFIASVTLRVIFKRQSMSASLAWLLIIYIVPLIGAFAYFFFGEMQLGQRRAEKSESMREPYMNALKSMTEQMHDDSDTLPDSSLSKAIQQLLIKRLGVGVLNYHDFTLLNSPQAIFDSLRTDIENAQRTIDLEFYIWHSKGQVNEIEAALIKAAERGVEVRILADDAGSWPFFFSKGHKAMKEAGIHIIPALPVSPWRLALRRADIRLHRKIIVIDHQIAYTGSMNMADPTEFNKHANVGQWIDAMARFRGAAAVGMAKVFAWDWEVETEEHLPTSIEVEKHVSQQWLATIPSGPGLGHDLITEVMLSAIYRADTSITICTPYFVPPEPVFEALLQALARGVKMTILVPRRNDSRLVSWASRAFYDDLLQAGAEIRNYHGGLLHTKALLIDDQLAIFGSVNLDARSLQVNFEISLALFHPSSCKAICDLVASYIEDSETICPERWHKRSIFSRFRERLVFFLSPLL</sequence>
<feature type="domain" description="PLD phosphodiesterase" evidence="14">
    <location>
        <begin position="391"/>
        <end position="418"/>
    </location>
</feature>
<keyword evidence="4" id="KW-0808">Transferase</keyword>
<dbReference type="InterPro" id="IPR022924">
    <property type="entry name" value="Cardiolipin_synthase"/>
</dbReference>
<dbReference type="NCBIfam" id="TIGR04265">
    <property type="entry name" value="bac_cardiolipin"/>
    <property type="match status" value="1"/>
</dbReference>
<dbReference type="Gene3D" id="3.30.870.10">
    <property type="entry name" value="Endonuclease Chain A"/>
    <property type="match status" value="2"/>
</dbReference>
<dbReference type="PANTHER" id="PTHR21248">
    <property type="entry name" value="CARDIOLIPIN SYNTHASE"/>
    <property type="match status" value="1"/>
</dbReference>
<evidence type="ECO:0000259" key="14">
    <source>
        <dbReference type="PROSITE" id="PS50035"/>
    </source>
</evidence>
<protein>
    <recommendedName>
        <fullName evidence="12">Cardiolipin synthase</fullName>
        <ecNumber evidence="12">2.7.8.-</ecNumber>
    </recommendedName>
</protein>
<reference evidence="15 16" key="1">
    <citation type="journal article" date="2018" name="Front. Microbiol.">
        <title>Genome-Based Analysis Reveals the Taxonomy and Diversity of the Family Idiomarinaceae.</title>
        <authorList>
            <person name="Liu Y."/>
            <person name="Lai Q."/>
            <person name="Shao Z."/>
        </authorList>
    </citation>
    <scope>NUCLEOTIDE SEQUENCE [LARGE SCALE GENOMIC DNA]</scope>
    <source>
        <strain evidence="15 16">GBSy1</strain>
    </source>
</reference>
<keyword evidence="8" id="KW-0443">Lipid metabolism</keyword>
<evidence type="ECO:0000313" key="16">
    <source>
        <dbReference type="Proteomes" id="UP000287410"/>
    </source>
</evidence>
<evidence type="ECO:0000256" key="2">
    <source>
        <dbReference type="ARBA" id="ARBA00022475"/>
    </source>
</evidence>
<keyword evidence="9 13" id="KW-0472">Membrane</keyword>
<evidence type="ECO:0000313" key="15">
    <source>
        <dbReference type="EMBL" id="RUO31789.1"/>
    </source>
</evidence>
<dbReference type="InterPro" id="IPR027379">
    <property type="entry name" value="CLS_N"/>
</dbReference>
<organism evidence="15 16">
    <name type="scientific">Aliidiomarina sedimenti</name>
    <dbReference type="NCBI Taxonomy" id="1933879"/>
    <lineage>
        <taxon>Bacteria</taxon>
        <taxon>Pseudomonadati</taxon>
        <taxon>Pseudomonadota</taxon>
        <taxon>Gammaproteobacteria</taxon>
        <taxon>Alteromonadales</taxon>
        <taxon>Idiomarinaceae</taxon>
        <taxon>Aliidiomarina</taxon>
    </lineage>
</organism>
<comment type="subcellular location">
    <subcellularLocation>
        <location evidence="1">Cell membrane</location>
        <topology evidence="1">Multi-pass membrane protein</topology>
    </subcellularLocation>
</comment>
<dbReference type="PANTHER" id="PTHR21248:SF22">
    <property type="entry name" value="PHOSPHOLIPASE D"/>
    <property type="match status" value="1"/>
</dbReference>
<feature type="transmembrane region" description="Helical" evidence="13">
    <location>
        <begin position="33"/>
        <end position="53"/>
    </location>
</feature>
<dbReference type="Proteomes" id="UP000287410">
    <property type="component" value="Unassembled WGS sequence"/>
</dbReference>
<feature type="transmembrane region" description="Helical" evidence="13">
    <location>
        <begin position="6"/>
        <end position="24"/>
    </location>
</feature>
<dbReference type="SMART" id="SM00155">
    <property type="entry name" value="PLDc"/>
    <property type="match status" value="2"/>
</dbReference>
<dbReference type="Pfam" id="PF13091">
    <property type="entry name" value="PLDc_2"/>
    <property type="match status" value="2"/>
</dbReference>
<evidence type="ECO:0000256" key="13">
    <source>
        <dbReference type="SAM" id="Phobius"/>
    </source>
</evidence>
<evidence type="ECO:0000256" key="8">
    <source>
        <dbReference type="ARBA" id="ARBA00023098"/>
    </source>
</evidence>
<keyword evidence="6" id="KW-0677">Repeat</keyword>
<keyword evidence="11" id="KW-1208">Phospholipid metabolism</keyword>
<evidence type="ECO:0000256" key="7">
    <source>
        <dbReference type="ARBA" id="ARBA00022989"/>
    </source>
</evidence>
<gene>
    <name evidence="15" type="primary">cls</name>
    <name evidence="15" type="ORF">CWE12_01965</name>
</gene>
<dbReference type="EMBL" id="PIPN01000001">
    <property type="protein sequence ID" value="RUO31789.1"/>
    <property type="molecule type" value="Genomic_DNA"/>
</dbReference>
<keyword evidence="7 13" id="KW-1133">Transmembrane helix</keyword>
<dbReference type="RefSeq" id="WP_126787966.1">
    <property type="nucleotide sequence ID" value="NZ_PIPN01000001.1"/>
</dbReference>
<evidence type="ECO:0000256" key="1">
    <source>
        <dbReference type="ARBA" id="ARBA00004651"/>
    </source>
</evidence>
<keyword evidence="5 13" id="KW-0812">Transmembrane</keyword>